<dbReference type="PANTHER" id="PTHR12968:SF4">
    <property type="entry name" value="TECTONIC-LIKE COMPLEX MEMBER MKS1"/>
    <property type="match status" value="1"/>
</dbReference>
<dbReference type="STRING" id="1094619.G4YNA1"/>
<dbReference type="GeneID" id="20643230"/>
<evidence type="ECO:0000256" key="5">
    <source>
        <dbReference type="ARBA" id="ARBA00023273"/>
    </source>
</evidence>
<evidence type="ECO:0000256" key="2">
    <source>
        <dbReference type="ARBA" id="ARBA00022490"/>
    </source>
</evidence>
<evidence type="ECO:0000256" key="3">
    <source>
        <dbReference type="ARBA" id="ARBA00022794"/>
    </source>
</evidence>
<dbReference type="Proteomes" id="UP000002640">
    <property type="component" value="Unassembled WGS sequence"/>
</dbReference>
<dbReference type="GO" id="GO:0036038">
    <property type="term" value="C:MKS complex"/>
    <property type="evidence" value="ECO:0007669"/>
    <property type="project" value="TreeGrafter"/>
</dbReference>
<dbReference type="Pfam" id="PF07162">
    <property type="entry name" value="B9-C2"/>
    <property type="match status" value="1"/>
</dbReference>
<dbReference type="RefSeq" id="XP_009517329.1">
    <property type="nucleotide sequence ID" value="XM_009519034.1"/>
</dbReference>
<keyword evidence="5" id="KW-0966">Cell projection</keyword>
<keyword evidence="3" id="KW-0970">Cilium biogenesis/degradation</keyword>
<keyword evidence="2" id="KW-0963">Cytoplasm</keyword>
<comment type="subcellular location">
    <subcellularLocation>
        <location evidence="1">Cytoplasm</location>
        <location evidence="1">Cytoskeleton</location>
        <location evidence="1">Cilium basal body</location>
    </subcellularLocation>
</comment>
<dbReference type="AlphaFoldDB" id="G4YNA1"/>
<dbReference type="PANTHER" id="PTHR12968">
    <property type="entry name" value="B9 DOMAIN-CONTAINING"/>
    <property type="match status" value="1"/>
</dbReference>
<organism evidence="6 7">
    <name type="scientific">Phytophthora sojae (strain P6497)</name>
    <name type="common">Soybean stem and root rot agent</name>
    <name type="synonym">Phytophthora megasperma f. sp. glycines</name>
    <dbReference type="NCBI Taxonomy" id="1094619"/>
    <lineage>
        <taxon>Eukaryota</taxon>
        <taxon>Sar</taxon>
        <taxon>Stramenopiles</taxon>
        <taxon>Oomycota</taxon>
        <taxon>Peronosporomycetes</taxon>
        <taxon>Peronosporales</taxon>
        <taxon>Peronosporaceae</taxon>
        <taxon>Phytophthora</taxon>
    </lineage>
</organism>
<keyword evidence="7" id="KW-1185">Reference proteome</keyword>
<gene>
    <name evidence="6" type="ORF">PHYSODRAFT_310132</name>
</gene>
<evidence type="ECO:0000313" key="7">
    <source>
        <dbReference type="Proteomes" id="UP000002640"/>
    </source>
</evidence>
<reference evidence="6 7" key="1">
    <citation type="journal article" date="2006" name="Science">
        <title>Phytophthora genome sequences uncover evolutionary origins and mechanisms of pathogenesis.</title>
        <authorList>
            <person name="Tyler B.M."/>
            <person name="Tripathy S."/>
            <person name="Zhang X."/>
            <person name="Dehal P."/>
            <person name="Jiang R.H."/>
            <person name="Aerts A."/>
            <person name="Arredondo F.D."/>
            <person name="Baxter L."/>
            <person name="Bensasson D."/>
            <person name="Beynon J.L."/>
            <person name="Chapman J."/>
            <person name="Damasceno C.M."/>
            <person name="Dorrance A.E."/>
            <person name="Dou D."/>
            <person name="Dickerman A.W."/>
            <person name="Dubchak I.L."/>
            <person name="Garbelotto M."/>
            <person name="Gijzen M."/>
            <person name="Gordon S.G."/>
            <person name="Govers F."/>
            <person name="Grunwald N.J."/>
            <person name="Huang W."/>
            <person name="Ivors K.L."/>
            <person name="Jones R.W."/>
            <person name="Kamoun S."/>
            <person name="Krampis K."/>
            <person name="Lamour K.H."/>
            <person name="Lee M.K."/>
            <person name="McDonald W.H."/>
            <person name="Medina M."/>
            <person name="Meijer H.J."/>
            <person name="Nordberg E.K."/>
            <person name="Maclean D.J."/>
            <person name="Ospina-Giraldo M.D."/>
            <person name="Morris P.F."/>
            <person name="Phuntumart V."/>
            <person name="Putnam N.H."/>
            <person name="Rash S."/>
            <person name="Rose J.K."/>
            <person name="Sakihama Y."/>
            <person name="Salamov A.A."/>
            <person name="Savidor A."/>
            <person name="Scheuring C.F."/>
            <person name="Smith B.M."/>
            <person name="Sobral B.W."/>
            <person name="Terry A."/>
            <person name="Torto-Alalibo T.A."/>
            <person name="Win J."/>
            <person name="Xu Z."/>
            <person name="Zhang H."/>
            <person name="Grigoriev I.V."/>
            <person name="Rokhsar D.S."/>
            <person name="Boore J.L."/>
        </authorList>
    </citation>
    <scope>NUCLEOTIDE SEQUENCE [LARGE SCALE GENOMIC DNA]</scope>
    <source>
        <strain evidence="6 7">P6497</strain>
    </source>
</reference>
<dbReference type="InterPro" id="IPR010796">
    <property type="entry name" value="C2_B9-type_dom"/>
</dbReference>
<dbReference type="EMBL" id="JH159151">
    <property type="protein sequence ID" value="EGZ30054.1"/>
    <property type="molecule type" value="Genomic_DNA"/>
</dbReference>
<keyword evidence="4" id="KW-0206">Cytoskeleton</keyword>
<accession>G4YNA1</accession>
<sequence length="469" mass="52695">MPLTQYYHVRDPMENLLISVTLRKVDSTHLIPPDLARRPRDKRNESVWTPNQHRAWLRANREDKFRAMHIVALIEGKERVLCSLRFYKESGLFCATPGFSAPIIEPENDPDLLIKGPKLTTYHVSTPSGSLYEYVLDNAHDLLPFASTEDQWLSREIRLQEEKRDTAEVTRWQQLDKPRFTTSNTMQRKLMLSLEVVAADNPQTADPVTVEYELELPDRAGCSKWKLLSGNQSQTRGKTSLSLPQRSQYPDCVSSAAFGSHQHFSLKLVKAEHSLEAGNDHDFGGIVAAPVLHLSVFSRDSWRRKRTEGHGEIKLPASSGLHDFDVPIRKPIVSIQERMEELFLGIDESDIDQGWPGERTRDREVGADDSPISTMITSRLGQKSEATGTTVRIRCNIVDIRPATRAGGNNSASLTPAVIATPLANTRVVKRSVQEILQSVKLEKRIASITDPRIQVALRSLQSSQSALV</sequence>
<proteinExistence type="predicted"/>
<name>G4YNA1_PHYSP</name>
<protein>
    <submittedName>
        <fullName evidence="6">Uncharacterized protein</fullName>
    </submittedName>
</protein>
<dbReference type="InParanoid" id="G4YNA1"/>
<dbReference type="OMA" id="VRIRCNI"/>
<evidence type="ECO:0000256" key="4">
    <source>
        <dbReference type="ARBA" id="ARBA00023212"/>
    </source>
</evidence>
<dbReference type="GO" id="GO:0060271">
    <property type="term" value="P:cilium assembly"/>
    <property type="evidence" value="ECO:0007669"/>
    <property type="project" value="TreeGrafter"/>
</dbReference>
<evidence type="ECO:0000256" key="1">
    <source>
        <dbReference type="ARBA" id="ARBA00004120"/>
    </source>
</evidence>
<evidence type="ECO:0000313" key="6">
    <source>
        <dbReference type="EMBL" id="EGZ30054.1"/>
    </source>
</evidence>
<dbReference type="KEGG" id="psoj:PHYSODRAFT_310132"/>